<dbReference type="SUPFAM" id="SSF159672">
    <property type="entry name" value="CbiG N-terminal domain-like"/>
    <property type="match status" value="1"/>
</dbReference>
<reference evidence="5" key="1">
    <citation type="submission" date="2016-11" db="EMBL/GenBank/DDBJ databases">
        <authorList>
            <person name="Varghese N."/>
            <person name="Submissions S."/>
        </authorList>
    </citation>
    <scope>NUCLEOTIDE SEQUENCE [LARGE SCALE GENOMIC DNA]</scope>
    <source>
        <strain evidence="5">DSM 16219</strain>
    </source>
</reference>
<gene>
    <name evidence="4" type="ORF">SAMN02745216_03840</name>
</gene>
<evidence type="ECO:0000313" key="4">
    <source>
        <dbReference type="EMBL" id="SHK66177.1"/>
    </source>
</evidence>
<accession>A0A1M6UAH1</accession>
<evidence type="ECO:0000313" key="5">
    <source>
        <dbReference type="Proteomes" id="UP000183994"/>
    </source>
</evidence>
<dbReference type="SUPFAM" id="SSF159664">
    <property type="entry name" value="CobE/GbiG C-terminal domain-like"/>
    <property type="match status" value="1"/>
</dbReference>
<dbReference type="GO" id="GO:0016829">
    <property type="term" value="F:lyase activity"/>
    <property type="evidence" value="ECO:0007669"/>
    <property type="project" value="UniProtKB-KW"/>
</dbReference>
<dbReference type="Pfam" id="PF11761">
    <property type="entry name" value="CbiG_mid"/>
    <property type="match status" value="1"/>
</dbReference>
<dbReference type="InterPro" id="IPR036518">
    <property type="entry name" value="CobE/GbiG_C_sf"/>
</dbReference>
<feature type="domain" description="CobE/GbiG C-terminal" evidence="1">
    <location>
        <begin position="224"/>
        <end position="342"/>
    </location>
</feature>
<proteinExistence type="predicted"/>
<dbReference type="InterPro" id="IPR052553">
    <property type="entry name" value="CbiG_hydrolase"/>
</dbReference>
<dbReference type="EMBL" id="FQZU01000030">
    <property type="protein sequence ID" value="SHK66177.1"/>
    <property type="molecule type" value="Genomic_DNA"/>
</dbReference>
<dbReference type="Pfam" id="PF01890">
    <property type="entry name" value="CbiG_C"/>
    <property type="match status" value="1"/>
</dbReference>
<organism evidence="4 5">
    <name type="scientific">Desulfatibacillum alkenivorans DSM 16219</name>
    <dbReference type="NCBI Taxonomy" id="1121393"/>
    <lineage>
        <taxon>Bacteria</taxon>
        <taxon>Pseudomonadati</taxon>
        <taxon>Thermodesulfobacteriota</taxon>
        <taxon>Desulfobacteria</taxon>
        <taxon>Desulfobacterales</taxon>
        <taxon>Desulfatibacillaceae</taxon>
        <taxon>Desulfatibacillum</taxon>
    </lineage>
</organism>
<protein>
    <submittedName>
        <fullName evidence="4">Cobalt-precorrin 5A acetaldehyde-lyase</fullName>
    </submittedName>
</protein>
<keyword evidence="5" id="KW-1185">Reference proteome</keyword>
<dbReference type="Gene3D" id="3.30.420.180">
    <property type="entry name" value="CobE/GbiG C-terminal domain"/>
    <property type="match status" value="1"/>
</dbReference>
<dbReference type="AlphaFoldDB" id="A0A1M6UAH1"/>
<feature type="domain" description="Cobalamin synthesis G N-terminal" evidence="2">
    <location>
        <begin position="55"/>
        <end position="135"/>
    </location>
</feature>
<name>A0A1M6UAH1_9BACT</name>
<dbReference type="InterPro" id="IPR002750">
    <property type="entry name" value="CobE/GbiG_C"/>
</dbReference>
<dbReference type="Proteomes" id="UP000183994">
    <property type="component" value="Unassembled WGS sequence"/>
</dbReference>
<dbReference type="Gene3D" id="3.40.50.11220">
    <property type="match status" value="1"/>
</dbReference>
<dbReference type="RefSeq" id="WP_073477883.1">
    <property type="nucleotide sequence ID" value="NZ_FQZU01000030.1"/>
</dbReference>
<dbReference type="InterPro" id="IPR021745">
    <property type="entry name" value="CbiG_mid"/>
</dbReference>
<dbReference type="STRING" id="1121393.SAMN02745216_03840"/>
<sequence length="347" mass="37876">MTDWSEKKLAVWAMTPNAAELAQKVKAAWPSVELYFSSKLKMDGADGEFTLLSRTLGQVWSQYDGHYFIMATGIVVRVIANLMEDKTKDPAVICGDEAGHFVISLVSGHIGGANELARELASILDAQPVITTSTDVNQAPSIDVIAREQGLYIENKRAIKHVSMAYIKGQALPMHDPYNLIKPHIPHELIEEPAMFTPTRSGVFVDYQARDLPGLVLVLRPKCLVAGIGCRRGVSKHELEAHVREVFKAQGLSMHSLARIVSVDLKADEPGLLQLAEDLDVPIHFYSTDELDQVKMVPNPSPLVDKHIGVKSVCEAAAILATGRRNLITPKQAGKTATVAIAAMPFT</sequence>
<evidence type="ECO:0000259" key="3">
    <source>
        <dbReference type="Pfam" id="PF11761"/>
    </source>
</evidence>
<dbReference type="InterPro" id="IPR021744">
    <property type="entry name" value="CbiG_N"/>
</dbReference>
<dbReference type="PANTHER" id="PTHR37477:SF1">
    <property type="entry name" value="COBALT-PRECORRIN-5A HYDROLASE"/>
    <property type="match status" value="1"/>
</dbReference>
<dbReference type="InterPro" id="IPR038029">
    <property type="entry name" value="GbiG_N_sf"/>
</dbReference>
<keyword evidence="4" id="KW-0456">Lyase</keyword>
<dbReference type="PANTHER" id="PTHR37477">
    <property type="entry name" value="COBALT-PRECORRIN-5A HYDROLASE"/>
    <property type="match status" value="1"/>
</dbReference>
<dbReference type="Pfam" id="PF11760">
    <property type="entry name" value="CbiG_N"/>
    <property type="match status" value="1"/>
</dbReference>
<dbReference type="OrthoDB" id="9781023at2"/>
<evidence type="ECO:0000259" key="1">
    <source>
        <dbReference type="Pfam" id="PF01890"/>
    </source>
</evidence>
<evidence type="ECO:0000259" key="2">
    <source>
        <dbReference type="Pfam" id="PF11760"/>
    </source>
</evidence>
<dbReference type="GO" id="GO:0009236">
    <property type="term" value="P:cobalamin biosynthetic process"/>
    <property type="evidence" value="ECO:0007669"/>
    <property type="project" value="InterPro"/>
</dbReference>
<feature type="domain" description="Cobalamin biosynthesis central region" evidence="3">
    <location>
        <begin position="140"/>
        <end position="221"/>
    </location>
</feature>